<proteinExistence type="predicted"/>
<dbReference type="EMBL" id="REGC01000010">
    <property type="protein sequence ID" value="RMB58642.1"/>
    <property type="molecule type" value="Genomic_DNA"/>
</dbReference>
<accession>A0A3M0G8A5</accession>
<dbReference type="SUPFAM" id="SSF56784">
    <property type="entry name" value="HAD-like"/>
    <property type="match status" value="1"/>
</dbReference>
<protein>
    <recommendedName>
        <fullName evidence="3">HAD family hydrolase</fullName>
    </recommendedName>
</protein>
<dbReference type="InterPro" id="IPR023214">
    <property type="entry name" value="HAD_sf"/>
</dbReference>
<dbReference type="CDD" id="cd01427">
    <property type="entry name" value="HAD_like"/>
    <property type="match status" value="1"/>
</dbReference>
<dbReference type="AlphaFoldDB" id="A0A3M0G8A5"/>
<name>A0A3M0G8A5_9CORY</name>
<sequence length="235" mass="25178">MSTDMNSRSPQGTAPKPPVLLFDFDGTVSLGHGPVLAYAEKIAKSTGISTILDTAKDILASQESPITVKTPEGTYHPRDGYDLVRTISAQFDVSEAICQEAYLDSRKNLATTGIIAPAGLADFLSEYPGKALLATNSPRTGLDDALKSLGLLGVFDEIHTSVGKPEGLKQILESHDFGPNVIAFGDIWEFDLAPVIDRGGQAVLIQSQFSPSNSARPTWRVENIGSFLSQHLSHI</sequence>
<organism evidence="1 2">
    <name type="scientific">Corynebacterium macginleyi</name>
    <dbReference type="NCBI Taxonomy" id="38290"/>
    <lineage>
        <taxon>Bacteria</taxon>
        <taxon>Bacillati</taxon>
        <taxon>Actinomycetota</taxon>
        <taxon>Actinomycetes</taxon>
        <taxon>Mycobacteriales</taxon>
        <taxon>Corynebacteriaceae</taxon>
        <taxon>Corynebacterium</taxon>
    </lineage>
</organism>
<evidence type="ECO:0000313" key="1">
    <source>
        <dbReference type="EMBL" id="RMB58642.1"/>
    </source>
</evidence>
<gene>
    <name evidence="1" type="ORF">D9543_08025</name>
</gene>
<dbReference type="Gene3D" id="3.40.50.1000">
    <property type="entry name" value="HAD superfamily/HAD-like"/>
    <property type="match status" value="1"/>
</dbReference>
<evidence type="ECO:0008006" key="3">
    <source>
        <dbReference type="Google" id="ProtNLM"/>
    </source>
</evidence>
<dbReference type="Proteomes" id="UP000270649">
    <property type="component" value="Unassembled WGS sequence"/>
</dbReference>
<comment type="caution">
    <text evidence="1">The sequence shown here is derived from an EMBL/GenBank/DDBJ whole genome shotgun (WGS) entry which is preliminary data.</text>
</comment>
<evidence type="ECO:0000313" key="2">
    <source>
        <dbReference type="Proteomes" id="UP000270649"/>
    </source>
</evidence>
<reference evidence="1 2" key="1">
    <citation type="submission" date="2018-10" db="EMBL/GenBank/DDBJ databases">
        <title>Corynebacterium macginleyi genome sequencing and assembly of the type strain and two clinical samples.</title>
        <authorList>
            <person name="Bernier A.-M."/>
            <person name="Bernard K."/>
        </authorList>
    </citation>
    <scope>NUCLEOTIDE SEQUENCE [LARGE SCALE GENOMIC DNA]</scope>
    <source>
        <strain evidence="1 2">NML 120205</strain>
    </source>
</reference>
<dbReference type="InterPro" id="IPR036412">
    <property type="entry name" value="HAD-like_sf"/>
</dbReference>